<protein>
    <submittedName>
        <fullName evidence="1">Uncharacterized protein</fullName>
    </submittedName>
</protein>
<dbReference type="OrthoDB" id="982580at2"/>
<keyword evidence="2" id="KW-1185">Reference proteome</keyword>
<reference evidence="2" key="1">
    <citation type="submission" date="2017-05" db="EMBL/GenBank/DDBJ databases">
        <authorList>
            <person name="Ray J."/>
            <person name="Price M."/>
            <person name="Deutschbauer A."/>
        </authorList>
    </citation>
    <scope>NUCLEOTIDE SEQUENCE [LARGE SCALE GENOMIC DNA]</scope>
    <source>
        <strain evidence="2">DSM 19842</strain>
        <plasmid evidence="2">unnamed</plasmid>
    </source>
</reference>
<evidence type="ECO:0000313" key="2">
    <source>
        <dbReference type="Proteomes" id="UP000266292"/>
    </source>
</evidence>
<gene>
    <name evidence="1" type="ORF">CA264_21230</name>
</gene>
<proteinExistence type="predicted"/>
<organism evidence="1 2">
    <name type="scientific">Pontibacter actiniarum</name>
    <dbReference type="NCBI Taxonomy" id="323450"/>
    <lineage>
        <taxon>Bacteria</taxon>
        <taxon>Pseudomonadati</taxon>
        <taxon>Bacteroidota</taxon>
        <taxon>Cytophagia</taxon>
        <taxon>Cytophagales</taxon>
        <taxon>Hymenobacteraceae</taxon>
        <taxon>Pontibacter</taxon>
    </lineage>
</organism>
<keyword evidence="1" id="KW-0614">Plasmid</keyword>
<dbReference type="EMBL" id="CP021236">
    <property type="protein sequence ID" value="ARS38074.1"/>
    <property type="molecule type" value="Genomic_DNA"/>
</dbReference>
<evidence type="ECO:0000313" key="1">
    <source>
        <dbReference type="EMBL" id="ARS38074.1"/>
    </source>
</evidence>
<dbReference type="RefSeq" id="WP_025603826.1">
    <property type="nucleotide sequence ID" value="NZ_CP021236.1"/>
</dbReference>
<accession>A0A1X9YZA9</accession>
<dbReference type="Proteomes" id="UP000266292">
    <property type="component" value="Plasmid unnamed"/>
</dbReference>
<dbReference type="STRING" id="709015.GCA_000472485_00053"/>
<geneLocation type="plasmid" evidence="1 2">
    <name>unnamed</name>
</geneLocation>
<dbReference type="KEGG" id="pact:CA264_21230"/>
<dbReference type="AlphaFoldDB" id="A0A1X9YZA9"/>
<sequence>MSEEHNDIDWGDLYECLYAFTDRLLKRKHWFRKSSDGSFIKGKQVHDYVTDGIERYLSEPDKFNPTKGSLADYIKFNIIRTLVGNDSISAENKTSLDISAFAPHEDDDNDSSYLDSMLPYAAALFDQQLDYDTIMSHIENEVKGDADVENIYIGISAGLKRREIIEEFNMSTKEFDNGHRRLNTILKNTALKFNLKPLSL</sequence>
<name>A0A1X9YZA9_9BACT</name>